<proteinExistence type="predicted"/>
<organism evidence="1 2">
    <name type="scientific">Candidatus Collierbacteria bacterium RIFOXYD1_FULL_40_9</name>
    <dbReference type="NCBI Taxonomy" id="1817731"/>
    <lineage>
        <taxon>Bacteria</taxon>
        <taxon>Candidatus Collieribacteriota</taxon>
    </lineage>
</organism>
<dbReference type="SUPFAM" id="SSF56281">
    <property type="entry name" value="Metallo-hydrolase/oxidoreductase"/>
    <property type="match status" value="1"/>
</dbReference>
<dbReference type="PANTHER" id="PTHR42967:SF1">
    <property type="entry name" value="MBL FOLD METALLO-HYDROLASE"/>
    <property type="match status" value="1"/>
</dbReference>
<name>A0A1F5FVD2_9BACT</name>
<sequence length="221" mass="24198">MEITYLGHSCFKLKSKAGLVVYIDPFDPAMVGESLPKDVADVLLISHSHQDHSNTEVITGALNRDKTFVVDKEGEYEIAGVLVTALKTYHDKVDGAERGKNLVFSVMMDGLNLVHLGDLGHKLSSGAIEKLGSVDVLMTPVGGEYTIETETALETVKDISPGFMIPMHYKTEKSADSLNKLATLSHFLEKNKFPTTPESVHKIKLEQSSIPEDTQVLLMNA</sequence>
<dbReference type="AlphaFoldDB" id="A0A1F5FVD2"/>
<reference evidence="1 2" key="1">
    <citation type="journal article" date="2016" name="Nat. Commun.">
        <title>Thousands of microbial genomes shed light on interconnected biogeochemical processes in an aquifer system.</title>
        <authorList>
            <person name="Anantharaman K."/>
            <person name="Brown C.T."/>
            <person name="Hug L.A."/>
            <person name="Sharon I."/>
            <person name="Castelle C.J."/>
            <person name="Probst A.J."/>
            <person name="Thomas B.C."/>
            <person name="Singh A."/>
            <person name="Wilkins M.J."/>
            <person name="Karaoz U."/>
            <person name="Brodie E.L."/>
            <person name="Williams K.H."/>
            <person name="Hubbard S.S."/>
            <person name="Banfield J.F."/>
        </authorList>
    </citation>
    <scope>NUCLEOTIDE SEQUENCE [LARGE SCALE GENOMIC DNA]</scope>
</reference>
<evidence type="ECO:0008006" key="3">
    <source>
        <dbReference type="Google" id="ProtNLM"/>
    </source>
</evidence>
<dbReference type="Pfam" id="PF13483">
    <property type="entry name" value="Lactamase_B_3"/>
    <property type="match status" value="1"/>
</dbReference>
<dbReference type="EMBL" id="MFAQ01000013">
    <property type="protein sequence ID" value="OGD83555.1"/>
    <property type="molecule type" value="Genomic_DNA"/>
</dbReference>
<dbReference type="PANTHER" id="PTHR42967">
    <property type="entry name" value="METAL DEPENDENT HYDROLASE"/>
    <property type="match status" value="1"/>
</dbReference>
<dbReference type="Gene3D" id="3.60.15.10">
    <property type="entry name" value="Ribonuclease Z/Hydroxyacylglutathione hydrolase-like"/>
    <property type="match status" value="1"/>
</dbReference>
<evidence type="ECO:0000313" key="1">
    <source>
        <dbReference type="EMBL" id="OGD83555.1"/>
    </source>
</evidence>
<protein>
    <recommendedName>
        <fullName evidence="3">Lactamase</fullName>
    </recommendedName>
</protein>
<comment type="caution">
    <text evidence="1">The sequence shown here is derived from an EMBL/GenBank/DDBJ whole genome shotgun (WGS) entry which is preliminary data.</text>
</comment>
<evidence type="ECO:0000313" key="2">
    <source>
        <dbReference type="Proteomes" id="UP000179237"/>
    </source>
</evidence>
<dbReference type="InterPro" id="IPR036866">
    <property type="entry name" value="RibonucZ/Hydroxyglut_hydro"/>
</dbReference>
<accession>A0A1F5FVD2</accession>
<dbReference type="Proteomes" id="UP000179237">
    <property type="component" value="Unassembled WGS sequence"/>
</dbReference>
<gene>
    <name evidence="1" type="ORF">A2572_00410</name>
</gene>